<dbReference type="InterPro" id="IPR013762">
    <property type="entry name" value="Integrase-like_cat_sf"/>
</dbReference>
<feature type="domain" description="Tyr recombinase" evidence="3">
    <location>
        <begin position="356"/>
        <end position="536"/>
    </location>
</feature>
<keyword evidence="2" id="KW-0233">DNA recombination</keyword>
<proteinExistence type="predicted"/>
<dbReference type="EMBL" id="JACIJR010000011">
    <property type="protein sequence ID" value="MBB5730919.1"/>
    <property type="molecule type" value="Genomic_DNA"/>
</dbReference>
<reference evidence="4 5" key="1">
    <citation type="submission" date="2020-08" db="EMBL/GenBank/DDBJ databases">
        <title>Genomic Encyclopedia of Type Strains, Phase IV (KMG-IV): sequencing the most valuable type-strain genomes for metagenomic binning, comparative biology and taxonomic classification.</title>
        <authorList>
            <person name="Goeker M."/>
        </authorList>
    </citation>
    <scope>NUCLEOTIDE SEQUENCE [LARGE SCALE GENOMIC DNA]</scope>
    <source>
        <strain evidence="4 5">DSM 103336</strain>
    </source>
</reference>
<dbReference type="GO" id="GO:0006310">
    <property type="term" value="P:DNA recombination"/>
    <property type="evidence" value="ECO:0007669"/>
    <property type="project" value="UniProtKB-KW"/>
</dbReference>
<dbReference type="PROSITE" id="PS51898">
    <property type="entry name" value="TYR_RECOMBINASE"/>
    <property type="match status" value="1"/>
</dbReference>
<dbReference type="GO" id="GO:0015074">
    <property type="term" value="P:DNA integration"/>
    <property type="evidence" value="ECO:0007669"/>
    <property type="project" value="UniProtKB-KW"/>
</dbReference>
<evidence type="ECO:0000259" key="3">
    <source>
        <dbReference type="PROSITE" id="PS51898"/>
    </source>
</evidence>
<keyword evidence="1" id="KW-0229">DNA integration</keyword>
<dbReference type="Proteomes" id="UP000546701">
    <property type="component" value="Unassembled WGS sequence"/>
</dbReference>
<dbReference type="RefSeq" id="WP_157174847.1">
    <property type="nucleotide sequence ID" value="NZ_BMJP01000014.1"/>
</dbReference>
<dbReference type="InterPro" id="IPR050090">
    <property type="entry name" value="Tyrosine_recombinase_XerCD"/>
</dbReference>
<name>A0A7W9BVJ5_9SPHN</name>
<dbReference type="PANTHER" id="PTHR30349:SF90">
    <property type="entry name" value="TYROSINE RECOMBINASE XERD"/>
    <property type="match status" value="1"/>
</dbReference>
<dbReference type="InterPro" id="IPR011010">
    <property type="entry name" value="DNA_brk_join_enz"/>
</dbReference>
<dbReference type="AlphaFoldDB" id="A0A7W9BVJ5"/>
<keyword evidence="5" id="KW-1185">Reference proteome</keyword>
<dbReference type="Gene3D" id="1.10.443.10">
    <property type="entry name" value="Intergrase catalytic core"/>
    <property type="match status" value="1"/>
</dbReference>
<organism evidence="4 5">
    <name type="scientific">Sphingomonas prati</name>
    <dbReference type="NCBI Taxonomy" id="1843237"/>
    <lineage>
        <taxon>Bacteria</taxon>
        <taxon>Pseudomonadati</taxon>
        <taxon>Pseudomonadota</taxon>
        <taxon>Alphaproteobacteria</taxon>
        <taxon>Sphingomonadales</taxon>
        <taxon>Sphingomonadaceae</taxon>
        <taxon>Sphingomonas</taxon>
    </lineage>
</organism>
<evidence type="ECO:0000313" key="5">
    <source>
        <dbReference type="Proteomes" id="UP000546701"/>
    </source>
</evidence>
<dbReference type="Pfam" id="PF00589">
    <property type="entry name" value="Phage_integrase"/>
    <property type="match status" value="1"/>
</dbReference>
<evidence type="ECO:0000313" key="4">
    <source>
        <dbReference type="EMBL" id="MBB5730919.1"/>
    </source>
</evidence>
<comment type="caution">
    <text evidence="4">The sequence shown here is derived from an EMBL/GenBank/DDBJ whole genome shotgun (WGS) entry which is preliminary data.</text>
</comment>
<dbReference type="GO" id="GO:0003677">
    <property type="term" value="F:DNA binding"/>
    <property type="evidence" value="ECO:0007669"/>
    <property type="project" value="InterPro"/>
</dbReference>
<gene>
    <name evidence="4" type="ORF">FHS99_003426</name>
</gene>
<evidence type="ECO:0000256" key="2">
    <source>
        <dbReference type="ARBA" id="ARBA00023172"/>
    </source>
</evidence>
<protein>
    <submittedName>
        <fullName evidence="4">Site-specific recombinase XerD</fullName>
    </submittedName>
</protein>
<dbReference type="PANTHER" id="PTHR30349">
    <property type="entry name" value="PHAGE INTEGRASE-RELATED"/>
    <property type="match status" value="1"/>
</dbReference>
<accession>A0A7W9BVJ5</accession>
<evidence type="ECO:0000256" key="1">
    <source>
        <dbReference type="ARBA" id="ARBA00022908"/>
    </source>
</evidence>
<dbReference type="InterPro" id="IPR002104">
    <property type="entry name" value="Integrase_catalytic"/>
</dbReference>
<dbReference type="SUPFAM" id="SSF56349">
    <property type="entry name" value="DNA breaking-rejoining enzymes"/>
    <property type="match status" value="1"/>
</dbReference>
<dbReference type="OrthoDB" id="67979at2"/>
<sequence length="544" mass="61279">MEMSNDVPLHRATKGEEKLNQNVPSKTAFEKLVRIIRNYGSHVDYQDVHTIDDVVRIFVNMSECPGAFLDYRGVINHLLRYLKSRKLVLQSIDSRIITEFRQHSCTTGCLPSRGFKGNFKNLALSRFFLFLQYQGVIDSSGWGDDDPDISLRFRQVLVSEGVGPGRADVQARSAIHFVLWLRLMKVHRSEINDGVIATFLDHSCDCGVHYVQGRLDIQSKAHRRVAVQRFVRFISNQEVVLRDNRLISHHKKICPTPVVERYRTWLDRKGIASRTAYYYVLDLMSWLPELGEDPSVYSATTIRALALSQFSKRSPAMQGRFIRSFRSYIGFCSSEGRCNPALAQALISRPTYRLSGIPRRLEPGMIAKIIESCDPKASSGLRDRAIITLLSELGLRAVEVWRLKLSDLDWVEAKMHIHGKGGRGAVVPLTQRSGDAILDYLEMSRPASNSASLFLRASRPHSPLANAAEISGIARKALARCGLRGGAHVFRHTLATELLRDGRSLEDVATVLRHRSLDTTAIYAKVNEPMLKRLASQWLGDGDD</sequence>